<gene>
    <name evidence="1" type="ORF">METZ01_LOCUS22135</name>
</gene>
<name>A0A381PQG8_9ZZZZ</name>
<protein>
    <submittedName>
        <fullName evidence="1">Uncharacterized protein</fullName>
    </submittedName>
</protein>
<reference evidence="1" key="1">
    <citation type="submission" date="2018-05" db="EMBL/GenBank/DDBJ databases">
        <authorList>
            <person name="Lanie J.A."/>
            <person name="Ng W.-L."/>
            <person name="Kazmierczak K.M."/>
            <person name="Andrzejewski T.M."/>
            <person name="Davidsen T.M."/>
            <person name="Wayne K.J."/>
            <person name="Tettelin H."/>
            <person name="Glass J.I."/>
            <person name="Rusch D."/>
            <person name="Podicherti R."/>
            <person name="Tsui H.-C.T."/>
            <person name="Winkler M.E."/>
        </authorList>
    </citation>
    <scope>NUCLEOTIDE SEQUENCE</scope>
</reference>
<proteinExistence type="predicted"/>
<organism evidence="1">
    <name type="scientific">marine metagenome</name>
    <dbReference type="NCBI Taxonomy" id="408172"/>
    <lineage>
        <taxon>unclassified sequences</taxon>
        <taxon>metagenomes</taxon>
        <taxon>ecological metagenomes</taxon>
    </lineage>
</organism>
<dbReference type="EMBL" id="UINC01001058">
    <property type="protein sequence ID" value="SUZ69281.1"/>
    <property type="molecule type" value="Genomic_DNA"/>
</dbReference>
<dbReference type="AlphaFoldDB" id="A0A381PQG8"/>
<evidence type="ECO:0000313" key="1">
    <source>
        <dbReference type="EMBL" id="SUZ69281.1"/>
    </source>
</evidence>
<sequence length="148" mass="16433">MLEGSGATQTEWLEGFGHENWSDVWTGAKLTGELAALESALAKGDTNSAAASGMNVGSLIERKLLHDLESEILIGLRLRTSVREFESEGRRHSVEIKRRWQQLADAMWIVNPELSKRSVASVISALLATDSIRYSVHTIRQSIEKRKS</sequence>
<accession>A0A381PQG8</accession>